<dbReference type="PANTHER" id="PTHR39966:SF1">
    <property type="entry name" value="HEMERYTHRIN-LIKE DOMAIN-CONTAINING PROTEIN"/>
    <property type="match status" value="1"/>
</dbReference>
<dbReference type="GO" id="GO:0005886">
    <property type="term" value="C:plasma membrane"/>
    <property type="evidence" value="ECO:0007669"/>
    <property type="project" value="TreeGrafter"/>
</dbReference>
<organism evidence="2 3">
    <name type="scientific">Thiohalocapsa marina</name>
    <dbReference type="NCBI Taxonomy" id="424902"/>
    <lineage>
        <taxon>Bacteria</taxon>
        <taxon>Pseudomonadati</taxon>
        <taxon>Pseudomonadota</taxon>
        <taxon>Gammaproteobacteria</taxon>
        <taxon>Chromatiales</taxon>
        <taxon>Chromatiaceae</taxon>
        <taxon>Thiohalocapsa</taxon>
    </lineage>
</organism>
<dbReference type="CDD" id="cd12108">
    <property type="entry name" value="Hr-like"/>
    <property type="match status" value="1"/>
</dbReference>
<comment type="caution">
    <text evidence="2">The sequence shown here is derived from an EMBL/GenBank/DDBJ whole genome shotgun (WGS) entry which is preliminary data.</text>
</comment>
<dbReference type="InterPro" id="IPR012312">
    <property type="entry name" value="Hemerythrin-like"/>
</dbReference>
<reference evidence="2 3" key="1">
    <citation type="submission" date="2019-09" db="EMBL/GenBank/DDBJ databases">
        <title>Whole-genome sequence of the purple sulfur bacterium Thiohalocapsa marina DSM 19078.</title>
        <authorList>
            <person name="Kyndt J.A."/>
            <person name="Meyer T.E."/>
        </authorList>
    </citation>
    <scope>NUCLEOTIDE SEQUENCE [LARGE SCALE GENOMIC DNA]</scope>
    <source>
        <strain evidence="2 3">DSM 19078</strain>
    </source>
</reference>
<keyword evidence="3" id="KW-1185">Reference proteome</keyword>
<name>A0A5M8FE72_9GAMM</name>
<proteinExistence type="predicted"/>
<accession>A0A5M8FE72</accession>
<dbReference type="OrthoDB" id="5795499at2"/>
<feature type="domain" description="Hemerythrin-like" evidence="1">
    <location>
        <begin position="19"/>
        <end position="153"/>
    </location>
</feature>
<dbReference type="Gene3D" id="1.20.120.520">
    <property type="entry name" value="nmb1532 protein domain like"/>
    <property type="match status" value="1"/>
</dbReference>
<dbReference type="EMBL" id="VWXX01000036">
    <property type="protein sequence ID" value="KAA6183188.1"/>
    <property type="molecule type" value="Genomic_DNA"/>
</dbReference>
<dbReference type="Proteomes" id="UP000322981">
    <property type="component" value="Unassembled WGS sequence"/>
</dbReference>
<evidence type="ECO:0000313" key="3">
    <source>
        <dbReference type="Proteomes" id="UP000322981"/>
    </source>
</evidence>
<sequence>MIKTPFSEHRERNDMKSALTVIRDEHRALAAVLRGLQFTVEQARNGRQNPDLVLLKSMLDYIEAFPDKLHHPKEDKYIYRVLRERDPDTAEKLDVLEEEHRQEPEWLGKLRSKLEAFEQDSTNFEQFADAVEWYVNSHFSHMNMEEEVILPIAEKVLQPEDWKTIDAAFASNEDPLVGVGTQRQFRDLFSRIVNLMPAPYGLGPERG</sequence>
<protein>
    <submittedName>
        <fullName evidence="2">Hemerythrin domain-containing protein</fullName>
    </submittedName>
</protein>
<dbReference type="AlphaFoldDB" id="A0A5M8FE72"/>
<dbReference type="RefSeq" id="WP_150094508.1">
    <property type="nucleotide sequence ID" value="NZ_JBFUOH010000019.1"/>
</dbReference>
<gene>
    <name evidence="2" type="ORF">F2Q65_16500</name>
</gene>
<dbReference type="Pfam" id="PF01814">
    <property type="entry name" value="Hemerythrin"/>
    <property type="match status" value="1"/>
</dbReference>
<evidence type="ECO:0000313" key="2">
    <source>
        <dbReference type="EMBL" id="KAA6183188.1"/>
    </source>
</evidence>
<evidence type="ECO:0000259" key="1">
    <source>
        <dbReference type="Pfam" id="PF01814"/>
    </source>
</evidence>
<dbReference type="PANTHER" id="PTHR39966">
    <property type="entry name" value="BLL2471 PROTEIN-RELATED"/>
    <property type="match status" value="1"/>
</dbReference>